<evidence type="ECO:0000313" key="2">
    <source>
        <dbReference type="EMBL" id="KAK9132928.1"/>
    </source>
</evidence>
<evidence type="ECO:0000313" key="3">
    <source>
        <dbReference type="Proteomes" id="UP001419268"/>
    </source>
</evidence>
<dbReference type="Proteomes" id="UP001419268">
    <property type="component" value="Unassembled WGS sequence"/>
</dbReference>
<reference evidence="2 3" key="1">
    <citation type="submission" date="2024-01" db="EMBL/GenBank/DDBJ databases">
        <title>Genome assemblies of Stephania.</title>
        <authorList>
            <person name="Yang L."/>
        </authorList>
    </citation>
    <scope>NUCLEOTIDE SEQUENCE [LARGE SCALE GENOMIC DNA]</scope>
    <source>
        <strain evidence="2">JXDWG</strain>
        <tissue evidence="2">Leaf</tissue>
    </source>
</reference>
<keyword evidence="1" id="KW-1133">Transmembrane helix</keyword>
<gene>
    <name evidence="2" type="ORF">Scep_012456</name>
</gene>
<feature type="transmembrane region" description="Helical" evidence="1">
    <location>
        <begin position="6"/>
        <end position="23"/>
    </location>
</feature>
<keyword evidence="1" id="KW-0812">Transmembrane</keyword>
<evidence type="ECO:0000256" key="1">
    <source>
        <dbReference type="SAM" id="Phobius"/>
    </source>
</evidence>
<comment type="caution">
    <text evidence="2">The sequence shown here is derived from an EMBL/GenBank/DDBJ whole genome shotgun (WGS) entry which is preliminary data.</text>
</comment>
<keyword evidence="3" id="KW-1185">Reference proteome</keyword>
<protein>
    <submittedName>
        <fullName evidence="2">Uncharacterized protein</fullName>
    </submittedName>
</protein>
<accession>A0AAP0JF70</accession>
<sequence length="55" mass="6659">MSYIYVLVLLSFLGFPHLGILNYHGFRIIFKLYENDNIDQDMNLEEYRDERLTNT</sequence>
<organism evidence="2 3">
    <name type="scientific">Stephania cephalantha</name>
    <dbReference type="NCBI Taxonomy" id="152367"/>
    <lineage>
        <taxon>Eukaryota</taxon>
        <taxon>Viridiplantae</taxon>
        <taxon>Streptophyta</taxon>
        <taxon>Embryophyta</taxon>
        <taxon>Tracheophyta</taxon>
        <taxon>Spermatophyta</taxon>
        <taxon>Magnoliopsida</taxon>
        <taxon>Ranunculales</taxon>
        <taxon>Menispermaceae</taxon>
        <taxon>Menispermoideae</taxon>
        <taxon>Cissampelideae</taxon>
        <taxon>Stephania</taxon>
    </lineage>
</organism>
<dbReference type="EMBL" id="JBBNAG010000005">
    <property type="protein sequence ID" value="KAK9132928.1"/>
    <property type="molecule type" value="Genomic_DNA"/>
</dbReference>
<keyword evidence="1" id="KW-0472">Membrane</keyword>
<proteinExistence type="predicted"/>
<dbReference type="AlphaFoldDB" id="A0AAP0JF70"/>
<name>A0AAP0JF70_9MAGN</name>